<organism evidence="1">
    <name type="scientific">Bionectria ochroleuca</name>
    <name type="common">Gliocladium roseum</name>
    <dbReference type="NCBI Taxonomy" id="29856"/>
    <lineage>
        <taxon>Eukaryota</taxon>
        <taxon>Fungi</taxon>
        <taxon>Dikarya</taxon>
        <taxon>Ascomycota</taxon>
        <taxon>Pezizomycotina</taxon>
        <taxon>Sordariomycetes</taxon>
        <taxon>Hypocreomycetidae</taxon>
        <taxon>Hypocreales</taxon>
        <taxon>Bionectriaceae</taxon>
        <taxon>Clonostachys</taxon>
    </lineage>
</organism>
<dbReference type="AlphaFoldDB" id="A0A0B7K2S6"/>
<reference evidence="2" key="2">
    <citation type="submission" date="2020-10" db="EMBL/GenBank/DDBJ databases">
        <title>High-Quality Genome Resource of Clonostachys rosea strain S41 by Oxford Nanopore Long-Read Sequencing.</title>
        <authorList>
            <person name="Wang H."/>
        </authorList>
    </citation>
    <scope>NUCLEOTIDE SEQUENCE</scope>
    <source>
        <strain evidence="2">S41</strain>
    </source>
</reference>
<proteinExistence type="predicted"/>
<accession>A0A0B7K2S6</accession>
<dbReference type="InterPro" id="IPR002347">
    <property type="entry name" value="SDR_fam"/>
</dbReference>
<evidence type="ECO:0000313" key="2">
    <source>
        <dbReference type="EMBL" id="KAF9742320.1"/>
    </source>
</evidence>
<protein>
    <submittedName>
        <fullName evidence="1">Uncharacterized protein</fullName>
    </submittedName>
</protein>
<dbReference type="EMBL" id="JADCTT010000022">
    <property type="protein sequence ID" value="KAF9742320.1"/>
    <property type="molecule type" value="Genomic_DNA"/>
</dbReference>
<dbReference type="PANTHER" id="PTHR43976:SF9">
    <property type="entry name" value="OXIDOREDUCTASE"/>
    <property type="match status" value="1"/>
</dbReference>
<dbReference type="Pfam" id="PF00106">
    <property type="entry name" value="adh_short"/>
    <property type="match status" value="1"/>
</dbReference>
<dbReference type="Proteomes" id="UP000616885">
    <property type="component" value="Unassembled WGS sequence"/>
</dbReference>
<dbReference type="PANTHER" id="PTHR43976">
    <property type="entry name" value="SHORT CHAIN DEHYDROGENASE"/>
    <property type="match status" value="1"/>
</dbReference>
<dbReference type="PRINTS" id="PR00081">
    <property type="entry name" value="GDHRDH"/>
</dbReference>
<gene>
    <name evidence="1" type="ORF">BN869_000007756_1</name>
    <name evidence="2" type="ORF">IM811_009620</name>
</gene>
<reference evidence="1" key="1">
    <citation type="submission" date="2015-01" db="EMBL/GenBank/DDBJ databases">
        <authorList>
            <person name="Durling Mikael"/>
        </authorList>
    </citation>
    <scope>NUCLEOTIDE SEQUENCE</scope>
</reference>
<dbReference type="Gene3D" id="3.40.50.720">
    <property type="entry name" value="NAD(P)-binding Rossmann-like Domain"/>
    <property type="match status" value="1"/>
</dbReference>
<dbReference type="InterPro" id="IPR051911">
    <property type="entry name" value="SDR_oxidoreductase"/>
</dbReference>
<dbReference type="InterPro" id="IPR036291">
    <property type="entry name" value="NAD(P)-bd_dom_sf"/>
</dbReference>
<sequence length="299" mass="32622">MSQKFIINITGAASGFGALAARALAKQGHTVFAGLKSMDANLLEDIQTFNKENNTDLRPLHQDMLSDSSVAASVAEMLSQTEHIDVVVHNCGHMVYGPLEAFTTEQLAEQYDINVLSTHRLNRAVLPHMRQRKSGLLVWVSSSSVHGAVPSFIAPYFAAKAGMDALASSFELELSQWGIESCIVVPGAYSQGTNHFATAGRPRDEQVANEYRGQGAPYEGMEEAIGVAYGAFEPADADVKDVAEAIVTVIESPHGSRPRRIHIDPAKDGSEIVSQMRDRLRKDRLKMAGFEKLLTVRRE</sequence>
<dbReference type="SUPFAM" id="SSF51735">
    <property type="entry name" value="NAD(P)-binding Rossmann-fold domains"/>
    <property type="match status" value="1"/>
</dbReference>
<name>A0A0B7K2S6_BIOOC</name>
<evidence type="ECO:0000313" key="1">
    <source>
        <dbReference type="EMBL" id="CEO51698.1"/>
    </source>
</evidence>
<dbReference type="EMBL" id="CDPU01000024">
    <property type="protein sequence ID" value="CEO51698.1"/>
    <property type="molecule type" value="Genomic_DNA"/>
</dbReference>